<gene>
    <name evidence="2" type="ORF">CYMTET_5414</name>
</gene>
<name>A0AAE0GZH3_9CHLO</name>
<organism evidence="2 3">
    <name type="scientific">Cymbomonas tetramitiformis</name>
    <dbReference type="NCBI Taxonomy" id="36881"/>
    <lineage>
        <taxon>Eukaryota</taxon>
        <taxon>Viridiplantae</taxon>
        <taxon>Chlorophyta</taxon>
        <taxon>Pyramimonadophyceae</taxon>
        <taxon>Pyramimonadales</taxon>
        <taxon>Pyramimonadaceae</taxon>
        <taxon>Cymbomonas</taxon>
    </lineage>
</organism>
<dbReference type="AlphaFoldDB" id="A0AAE0GZH3"/>
<reference evidence="2 3" key="1">
    <citation type="journal article" date="2015" name="Genome Biol. Evol.">
        <title>Comparative Genomics of a Bacterivorous Green Alga Reveals Evolutionary Causalities and Consequences of Phago-Mixotrophic Mode of Nutrition.</title>
        <authorList>
            <person name="Burns J.A."/>
            <person name="Paasch A."/>
            <person name="Narechania A."/>
            <person name="Kim E."/>
        </authorList>
    </citation>
    <scope>NUCLEOTIDE SEQUENCE [LARGE SCALE GENOMIC DNA]</scope>
    <source>
        <strain evidence="2 3">PLY_AMNH</strain>
    </source>
</reference>
<dbReference type="Proteomes" id="UP001190700">
    <property type="component" value="Unassembled WGS sequence"/>
</dbReference>
<proteinExistence type="predicted"/>
<accession>A0AAE0GZH3</accession>
<evidence type="ECO:0000256" key="1">
    <source>
        <dbReference type="SAM" id="MobiDB-lite"/>
    </source>
</evidence>
<dbReference type="EMBL" id="LGRX02001032">
    <property type="protein sequence ID" value="KAK3287053.1"/>
    <property type="molecule type" value="Genomic_DNA"/>
</dbReference>
<evidence type="ECO:0000313" key="3">
    <source>
        <dbReference type="Proteomes" id="UP001190700"/>
    </source>
</evidence>
<evidence type="ECO:0000313" key="2">
    <source>
        <dbReference type="EMBL" id="KAK3287053.1"/>
    </source>
</evidence>
<feature type="compositionally biased region" description="Basic residues" evidence="1">
    <location>
        <begin position="208"/>
        <end position="219"/>
    </location>
</feature>
<comment type="caution">
    <text evidence="2">The sequence shown here is derived from an EMBL/GenBank/DDBJ whole genome shotgun (WGS) entry which is preliminary data.</text>
</comment>
<keyword evidence="3" id="KW-1185">Reference proteome</keyword>
<feature type="region of interest" description="Disordered" evidence="1">
    <location>
        <begin position="198"/>
        <end position="229"/>
    </location>
</feature>
<protein>
    <submittedName>
        <fullName evidence="2">Uncharacterized protein</fullName>
    </submittedName>
</protein>
<sequence>MKYTQHGDPIPNHTGMHRDKGMRQAFDWVPTTMVRDATTKSLQGKTNLGQLEKLKWENAGAGTSNATSWADEIDRYQRDVGKVSKIQDVIPVRGKQGAVYGLTMRDFWDKRLGNEYTGVPIQHAGKDTNSSIQNLPNGICGNDVPLHEGVKIRHAGMDTKSSVDFTWGKDVQDAMSFDQVYSLAHTDKDTASNIELHYTPGKTPPNTKGKRIHKTKHKSQSQLQFTPGGMMGEGTDMAFDEVYSMAHADKDTFSHMKTFGDEGEATLSEIGLHKLYASEHSHLDTYSQIVFGNEKTLRESPPPRIVHGRRIQFEKTSPDAFGKMGLLQVNHQDAILRQSGNAHQEICTLNVDTIDKRGRGLRSQMRNKRDKVHFDWTA</sequence>